<evidence type="ECO:0000313" key="4">
    <source>
        <dbReference type="Proteomes" id="UP000294656"/>
    </source>
</evidence>
<accession>A0A4V3CG09</accession>
<keyword evidence="4" id="KW-1185">Reference proteome</keyword>
<protein>
    <submittedName>
        <fullName evidence="3">Multisubunit potassium/proton antiporter PhaG subunit</fullName>
    </submittedName>
</protein>
<dbReference type="GO" id="GO:0015385">
    <property type="term" value="F:sodium:proton antiporter activity"/>
    <property type="evidence" value="ECO:0007669"/>
    <property type="project" value="TreeGrafter"/>
</dbReference>
<dbReference type="PANTHER" id="PTHR34703:SF1">
    <property type="entry name" value="ANTIPORTER SUBUNIT MNHG2-RELATED"/>
    <property type="match status" value="1"/>
</dbReference>
<keyword evidence="2" id="KW-0472">Membrane</keyword>
<dbReference type="Proteomes" id="UP000294656">
    <property type="component" value="Unassembled WGS sequence"/>
</dbReference>
<gene>
    <name evidence="3" type="ORF">DFP79_3270</name>
</gene>
<name>A0A4V3CG09_9GAMM</name>
<dbReference type="RefSeq" id="WP_133504974.1">
    <property type="nucleotide sequence ID" value="NZ_SNXC01000015.1"/>
</dbReference>
<reference evidence="3 4" key="1">
    <citation type="submission" date="2019-03" db="EMBL/GenBank/DDBJ databases">
        <title>Genomic Encyclopedia of Type Strains, Phase III (KMG-III): the genomes of soil and plant-associated and newly described type strains.</title>
        <authorList>
            <person name="Whitman W."/>
        </authorList>
    </citation>
    <scope>NUCLEOTIDE SEQUENCE [LARGE SCALE GENOMIC DNA]</scope>
    <source>
        <strain evidence="3 4">CECT 7378</strain>
    </source>
</reference>
<keyword evidence="2" id="KW-0812">Transmembrane</keyword>
<evidence type="ECO:0000256" key="1">
    <source>
        <dbReference type="SAM" id="MobiDB-lite"/>
    </source>
</evidence>
<feature type="region of interest" description="Disordered" evidence="1">
    <location>
        <begin position="114"/>
        <end position="134"/>
    </location>
</feature>
<keyword evidence="2" id="KW-1133">Transmembrane helix</keyword>
<dbReference type="AlphaFoldDB" id="A0A4V3CG09"/>
<feature type="transmembrane region" description="Helical" evidence="2">
    <location>
        <begin position="71"/>
        <end position="89"/>
    </location>
</feature>
<feature type="transmembrane region" description="Helical" evidence="2">
    <location>
        <begin position="6"/>
        <end position="27"/>
    </location>
</feature>
<dbReference type="PANTHER" id="PTHR34703">
    <property type="entry name" value="ANTIPORTER SUBUNIT MNHG2-RELATED"/>
    <property type="match status" value="1"/>
</dbReference>
<dbReference type="NCBIfam" id="NF009314">
    <property type="entry name" value="PRK12674.1-2"/>
    <property type="match status" value="1"/>
</dbReference>
<evidence type="ECO:0000256" key="2">
    <source>
        <dbReference type="SAM" id="Phobius"/>
    </source>
</evidence>
<dbReference type="Pfam" id="PF03334">
    <property type="entry name" value="PhaG_MnhG_YufB"/>
    <property type="match status" value="1"/>
</dbReference>
<dbReference type="NCBIfam" id="TIGR01300">
    <property type="entry name" value="CPA3_mnhG_phaG"/>
    <property type="match status" value="1"/>
</dbReference>
<dbReference type="InterPro" id="IPR005133">
    <property type="entry name" value="PhaG_MnhG_YufB"/>
</dbReference>
<sequence>MSFLVETIISILLVFGGIFLLVGSIGLARLPDIYTRLHAPTKASTLGISGVLIASMIYHSVHTGTFSVNELLITLFLLITAPVAANMIAKTALHQDTKAIERTKGQELMETIKERRAPTLSEEQTDTTQENKQV</sequence>
<feature type="transmembrane region" description="Helical" evidence="2">
    <location>
        <begin position="39"/>
        <end position="59"/>
    </location>
</feature>
<proteinExistence type="predicted"/>
<organism evidence="3 4">
    <name type="scientific">Marinomonas balearica</name>
    <dbReference type="NCBI Taxonomy" id="491947"/>
    <lineage>
        <taxon>Bacteria</taxon>
        <taxon>Pseudomonadati</taxon>
        <taxon>Pseudomonadota</taxon>
        <taxon>Gammaproteobacteria</taxon>
        <taxon>Oceanospirillales</taxon>
        <taxon>Oceanospirillaceae</taxon>
        <taxon>Marinomonas</taxon>
    </lineage>
</organism>
<evidence type="ECO:0000313" key="3">
    <source>
        <dbReference type="EMBL" id="TDO95912.1"/>
    </source>
</evidence>
<dbReference type="EMBL" id="SNXC01000015">
    <property type="protein sequence ID" value="TDO95912.1"/>
    <property type="molecule type" value="Genomic_DNA"/>
</dbReference>
<dbReference type="OrthoDB" id="9813804at2"/>
<dbReference type="NCBIfam" id="NF009316">
    <property type="entry name" value="PRK12674.1-5"/>
    <property type="match status" value="1"/>
</dbReference>
<comment type="caution">
    <text evidence="3">The sequence shown here is derived from an EMBL/GenBank/DDBJ whole genome shotgun (WGS) entry which is preliminary data.</text>
</comment>